<feature type="transmembrane region" description="Helical" evidence="8">
    <location>
        <begin position="97"/>
        <end position="115"/>
    </location>
</feature>
<organism evidence="9 10">
    <name type="scientific">Candidatus Woykebacteria bacterium RIFCSPHIGHO2_02_FULL_43_16b</name>
    <dbReference type="NCBI Taxonomy" id="1802601"/>
    <lineage>
        <taxon>Bacteria</taxon>
        <taxon>Candidatus Woykeibacteriota</taxon>
    </lineage>
</organism>
<evidence type="ECO:0000313" key="10">
    <source>
        <dbReference type="Proteomes" id="UP000177821"/>
    </source>
</evidence>
<dbReference type="Proteomes" id="UP000177821">
    <property type="component" value="Unassembled WGS sequence"/>
</dbReference>
<protein>
    <recommendedName>
        <fullName evidence="11">Glycosyltransferase RgtA/B/C/D-like domain-containing protein</fullName>
    </recommendedName>
</protein>
<keyword evidence="7 8" id="KW-0472">Membrane</keyword>
<feature type="transmembrane region" description="Helical" evidence="8">
    <location>
        <begin position="294"/>
        <end position="313"/>
    </location>
</feature>
<feature type="transmembrane region" description="Helical" evidence="8">
    <location>
        <begin position="175"/>
        <end position="203"/>
    </location>
</feature>
<dbReference type="InterPro" id="IPR050297">
    <property type="entry name" value="LipidA_mod_glycosyltrf_83"/>
</dbReference>
<evidence type="ECO:0000256" key="8">
    <source>
        <dbReference type="SAM" id="Phobius"/>
    </source>
</evidence>
<evidence type="ECO:0000256" key="5">
    <source>
        <dbReference type="ARBA" id="ARBA00022692"/>
    </source>
</evidence>
<evidence type="ECO:0000256" key="1">
    <source>
        <dbReference type="ARBA" id="ARBA00004651"/>
    </source>
</evidence>
<comment type="subcellular location">
    <subcellularLocation>
        <location evidence="1">Cell membrane</location>
        <topology evidence="1">Multi-pass membrane protein</topology>
    </subcellularLocation>
</comment>
<feature type="transmembrane region" description="Helical" evidence="8">
    <location>
        <begin position="122"/>
        <end position="140"/>
    </location>
</feature>
<evidence type="ECO:0000313" key="9">
    <source>
        <dbReference type="EMBL" id="OGY30140.1"/>
    </source>
</evidence>
<feature type="transmembrane region" description="Helical" evidence="8">
    <location>
        <begin position="146"/>
        <end position="163"/>
    </location>
</feature>
<name>A0A1G1WS42_9BACT</name>
<keyword evidence="6 8" id="KW-1133">Transmembrane helix</keyword>
<gene>
    <name evidence="9" type="ORF">A3J50_04270</name>
</gene>
<dbReference type="GO" id="GO:0016763">
    <property type="term" value="F:pentosyltransferase activity"/>
    <property type="evidence" value="ECO:0007669"/>
    <property type="project" value="TreeGrafter"/>
</dbReference>
<evidence type="ECO:0000256" key="6">
    <source>
        <dbReference type="ARBA" id="ARBA00022989"/>
    </source>
</evidence>
<evidence type="ECO:0000256" key="2">
    <source>
        <dbReference type="ARBA" id="ARBA00022475"/>
    </source>
</evidence>
<dbReference type="PANTHER" id="PTHR33908:SF11">
    <property type="entry name" value="MEMBRANE PROTEIN"/>
    <property type="match status" value="1"/>
</dbReference>
<comment type="caution">
    <text evidence="9">The sequence shown here is derived from an EMBL/GenBank/DDBJ whole genome shotgun (WGS) entry which is preliminary data.</text>
</comment>
<feature type="transmembrane region" description="Helical" evidence="8">
    <location>
        <begin position="342"/>
        <end position="364"/>
    </location>
</feature>
<dbReference type="AlphaFoldDB" id="A0A1G1WS42"/>
<keyword evidence="4" id="KW-0808">Transferase</keyword>
<dbReference type="EMBL" id="MHCX01000007">
    <property type="protein sequence ID" value="OGY30140.1"/>
    <property type="molecule type" value="Genomic_DNA"/>
</dbReference>
<keyword evidence="5 8" id="KW-0812">Transmembrane</keyword>
<feature type="transmembrane region" description="Helical" evidence="8">
    <location>
        <begin position="319"/>
        <end position="335"/>
    </location>
</feature>
<sequence length="546" mass="62267">MLSGKKLMKLVPLLITVLILAFFIFTRLVYLDSGIHISEPDELSYDVTSKSLNLGFIPKYGGKPFPEQTPVFDYTAYLVSRFVTENDIPRSFISTRLVSVVSSFLLAVTIFLYLLKREGFKVGIFSLILFTLTPISLYYSKMGLREMLLLLFSFWFFITYERLKTNQKLIKSSLISGLLLGFSIAVKTTALIYLLIPAFYLALSFIKELKLSAKPINSFHVSLHLTKNWKQQFLPNTLVIITALLVAGLAFLPYIVLYPSLLKDRFFLTFLSHGSDGIIQKLQTMFYYLSHLDLWLSIPVVALLIIGLTRIFYKKDFRWSLLLVTMSVILFALSSNEPRGRYFVLLLPYLICLAAPGLNSVISFSNTIFARFFKPGISITIATILFSLVTILGMLPSTQIALESGQHSTVEEAIKFVRQNYSGELVFSTFWPSIIQYSSGLPTLRLTDSEIDVKRDHNELPDFSPNIEEIPTDYIKNNPSVILIHKPLDKHEFSERLRAVSFVEQNYQPLKVISDNKPNFPEKTEPYSISIYKLDNKTNNNDNQSK</sequence>
<accession>A0A1G1WS42</accession>
<evidence type="ECO:0008006" key="11">
    <source>
        <dbReference type="Google" id="ProtNLM"/>
    </source>
</evidence>
<feature type="transmembrane region" description="Helical" evidence="8">
    <location>
        <begin position="233"/>
        <end position="257"/>
    </location>
</feature>
<evidence type="ECO:0000256" key="3">
    <source>
        <dbReference type="ARBA" id="ARBA00022676"/>
    </source>
</evidence>
<evidence type="ECO:0000256" key="4">
    <source>
        <dbReference type="ARBA" id="ARBA00022679"/>
    </source>
</evidence>
<reference evidence="9 10" key="1">
    <citation type="journal article" date="2016" name="Nat. Commun.">
        <title>Thousands of microbial genomes shed light on interconnected biogeochemical processes in an aquifer system.</title>
        <authorList>
            <person name="Anantharaman K."/>
            <person name="Brown C.T."/>
            <person name="Hug L.A."/>
            <person name="Sharon I."/>
            <person name="Castelle C.J."/>
            <person name="Probst A.J."/>
            <person name="Thomas B.C."/>
            <person name="Singh A."/>
            <person name="Wilkins M.J."/>
            <person name="Karaoz U."/>
            <person name="Brodie E.L."/>
            <person name="Williams K.H."/>
            <person name="Hubbard S.S."/>
            <person name="Banfield J.F."/>
        </authorList>
    </citation>
    <scope>NUCLEOTIDE SEQUENCE [LARGE SCALE GENOMIC DNA]</scope>
</reference>
<keyword evidence="3" id="KW-0328">Glycosyltransferase</keyword>
<evidence type="ECO:0000256" key="7">
    <source>
        <dbReference type="ARBA" id="ARBA00023136"/>
    </source>
</evidence>
<feature type="transmembrane region" description="Helical" evidence="8">
    <location>
        <begin position="7"/>
        <end position="30"/>
    </location>
</feature>
<dbReference type="GO" id="GO:0009103">
    <property type="term" value="P:lipopolysaccharide biosynthetic process"/>
    <property type="evidence" value="ECO:0007669"/>
    <property type="project" value="UniProtKB-ARBA"/>
</dbReference>
<feature type="transmembrane region" description="Helical" evidence="8">
    <location>
        <begin position="376"/>
        <end position="395"/>
    </location>
</feature>
<dbReference type="GO" id="GO:0005886">
    <property type="term" value="C:plasma membrane"/>
    <property type="evidence" value="ECO:0007669"/>
    <property type="project" value="UniProtKB-SubCell"/>
</dbReference>
<dbReference type="PANTHER" id="PTHR33908">
    <property type="entry name" value="MANNOSYLTRANSFERASE YKCB-RELATED"/>
    <property type="match status" value="1"/>
</dbReference>
<proteinExistence type="predicted"/>
<keyword evidence="2" id="KW-1003">Cell membrane</keyword>